<evidence type="ECO:0000313" key="6">
    <source>
        <dbReference type="Proteomes" id="UP001147782"/>
    </source>
</evidence>
<proteinExistence type="predicted"/>
<dbReference type="Proteomes" id="UP001147782">
    <property type="component" value="Unassembled WGS sequence"/>
</dbReference>
<dbReference type="Gene3D" id="1.10.1200.10">
    <property type="entry name" value="ACP-like"/>
    <property type="match status" value="1"/>
</dbReference>
<dbReference type="PROSITE" id="PS00012">
    <property type="entry name" value="PHOSPHOPANTETHEINE"/>
    <property type="match status" value="1"/>
</dbReference>
<comment type="caution">
    <text evidence="5">The sequence shown here is derived from an EMBL/GenBank/DDBJ whole genome shotgun (WGS) entry which is preliminary data.</text>
</comment>
<dbReference type="RefSeq" id="XP_056549936.1">
    <property type="nucleotide sequence ID" value="XM_056703976.1"/>
</dbReference>
<dbReference type="GO" id="GO:0005737">
    <property type="term" value="C:cytoplasm"/>
    <property type="evidence" value="ECO:0007669"/>
    <property type="project" value="TreeGrafter"/>
</dbReference>
<dbReference type="GeneID" id="81443155"/>
<accession>A0A9W9RFL0</accession>
<dbReference type="PROSITE" id="PS50075">
    <property type="entry name" value="CARRIER"/>
    <property type="match status" value="1"/>
</dbReference>
<dbReference type="GO" id="GO:0016874">
    <property type="term" value="F:ligase activity"/>
    <property type="evidence" value="ECO:0007669"/>
    <property type="project" value="UniProtKB-KW"/>
</dbReference>
<dbReference type="Pfam" id="PF00501">
    <property type="entry name" value="AMP-binding"/>
    <property type="match status" value="1"/>
</dbReference>
<dbReference type="InterPro" id="IPR045851">
    <property type="entry name" value="AMP-bd_C_sf"/>
</dbReference>
<evidence type="ECO:0000313" key="5">
    <source>
        <dbReference type="EMBL" id="KAJ5358650.1"/>
    </source>
</evidence>
<organism evidence="5 6">
    <name type="scientific">Penicillium cataractarum</name>
    <dbReference type="NCBI Taxonomy" id="2100454"/>
    <lineage>
        <taxon>Eukaryota</taxon>
        <taxon>Fungi</taxon>
        <taxon>Dikarya</taxon>
        <taxon>Ascomycota</taxon>
        <taxon>Pezizomycotina</taxon>
        <taxon>Eurotiomycetes</taxon>
        <taxon>Eurotiomycetidae</taxon>
        <taxon>Eurotiales</taxon>
        <taxon>Aspergillaceae</taxon>
        <taxon>Penicillium</taxon>
    </lineage>
</organism>
<dbReference type="GO" id="GO:0031177">
    <property type="term" value="F:phosphopantetheine binding"/>
    <property type="evidence" value="ECO:0007669"/>
    <property type="project" value="InterPro"/>
</dbReference>
<keyword evidence="2" id="KW-0597">Phosphoprotein</keyword>
<dbReference type="FunFam" id="1.10.1200.10:FF:000005">
    <property type="entry name" value="Nonribosomal peptide synthetase 1"/>
    <property type="match status" value="1"/>
</dbReference>
<dbReference type="SUPFAM" id="SSF56801">
    <property type="entry name" value="Acetyl-CoA synthetase-like"/>
    <property type="match status" value="1"/>
</dbReference>
<dbReference type="SUPFAM" id="SSF47336">
    <property type="entry name" value="ACP-like"/>
    <property type="match status" value="1"/>
</dbReference>
<dbReference type="InterPro" id="IPR010071">
    <property type="entry name" value="AA_adenyl_dom"/>
</dbReference>
<dbReference type="AlphaFoldDB" id="A0A9W9RFL0"/>
<dbReference type="CDD" id="cd05918">
    <property type="entry name" value="A_NRPS_SidN3_like"/>
    <property type="match status" value="1"/>
</dbReference>
<reference evidence="5" key="2">
    <citation type="journal article" date="2023" name="IMA Fungus">
        <title>Comparative genomic study of the Penicillium genus elucidates a diverse pangenome and 15 lateral gene transfer events.</title>
        <authorList>
            <person name="Petersen C."/>
            <person name="Sorensen T."/>
            <person name="Nielsen M.R."/>
            <person name="Sondergaard T.E."/>
            <person name="Sorensen J.L."/>
            <person name="Fitzpatrick D.A."/>
            <person name="Frisvad J.C."/>
            <person name="Nielsen K.L."/>
        </authorList>
    </citation>
    <scope>NUCLEOTIDE SEQUENCE</scope>
    <source>
        <strain evidence="5">IBT 29864</strain>
    </source>
</reference>
<dbReference type="OrthoDB" id="416786at2759"/>
<dbReference type="Pfam" id="PF00550">
    <property type="entry name" value="PP-binding"/>
    <property type="match status" value="1"/>
</dbReference>
<evidence type="ECO:0000256" key="2">
    <source>
        <dbReference type="ARBA" id="ARBA00022553"/>
    </source>
</evidence>
<name>A0A9W9RFL0_9EURO</name>
<dbReference type="InterPro" id="IPR020845">
    <property type="entry name" value="AMP-binding_CS"/>
</dbReference>
<dbReference type="NCBIfam" id="TIGR01733">
    <property type="entry name" value="AA-adenyl-dom"/>
    <property type="match status" value="1"/>
</dbReference>
<sequence>MEKRSLSQLDLLSQFDSQQISAWNATVPPSIDRRMDHLILERVETHPDAPAICAWDGELTYRQFYDKARLLAYWLVVDQGIGPEVAVPICCVKSVWTPVAMLAVIIAGGVVVTMDPSQAVDRLRSITSQLSPRLILASETTWTTAEQLSGASVHVVNEHLLQGIMGPDLAKDDSWIPILSPDNALYVTFTSGSTGTPKGAVITHANACSAMTYVDPYIGFDQTTRVLDLSSYSFDMVWYEFLHTFYAGGCLCVPSEEQRRNNIVGAIHDLRVNYLDITPSLARTLDPKSLPMIKKIVLGGEAVQIDDVTRWGPDVEIRNSYGPSECTVSSTVARYGIEFTTSVNIGPPQGLNAWVISCLQPNRLVPIGAVGELVVEGPLVGRGYINNPDKTAAAFISASPWLQGGEKPLVSRTKGRFYRTGDLVRSDNEGRLTYVGRIDTQVKLRGQRVELEEVEYHVRKLLPALSYTVAAEVVEIPSLQDSTRQSQRLVVFLSPTGPADVSESLSSDEPHPLSAAIANDLTRRLTQILPLYMVPAAFTVLQQLPLSSAGKIDRKKLREIGARTHMDIVHQRGSVEEPTTATERALRGLWSDVLGVSSDVIGRQDSFLELGGDSITAIRLVGAARATGLPLSVSAIFQHPILDQMAESVAVAAVKDTPSSNGHVLASDTAVKLLPQIAEVATELEITDDMIAHILPVTEFQRYAVYCAFQKPRTEWNYFTMSFKDESAAPRLNDVCKQLVLSLEILRAVFLPYGQDGEFVQVILHNLEPKVDTHHIQGKSLDQTCEEVCMEDLKKEVSPGAPFVNFSILHSEDTEETRLLMGISHALYDAISLPRMAECISSLYQDHPLPPLSDFSPFARIHSSPSAFKHWRTLLEGAPIPVSVIGGHDIVLKPGKRTELRKLVHFSHSSKDLTVATIFTAAWGIALAQTTGKDDIVFGRAVSGRTLASSDIDIENVIGPCLNLAPVRMRLHSTSPDGIIESLQSQFNASIDHETVGLPEIAKHCTDWPSHVNSFGAVIYFQNAKEQSQASLDGSFTPVPLDRPDPPEPARLNVWPLGDGLGDGSFYTLELLVPEIEATETEVWSGLLDRTVQWLANTQELLNRTK</sequence>
<dbReference type="InterPro" id="IPR006162">
    <property type="entry name" value="Ppantetheine_attach_site"/>
</dbReference>
<dbReference type="Pfam" id="PF00668">
    <property type="entry name" value="Condensation"/>
    <property type="match status" value="1"/>
</dbReference>
<evidence type="ECO:0000259" key="4">
    <source>
        <dbReference type="PROSITE" id="PS50075"/>
    </source>
</evidence>
<dbReference type="InterPro" id="IPR023213">
    <property type="entry name" value="CAT-like_dom_sf"/>
</dbReference>
<dbReference type="PANTHER" id="PTHR45527">
    <property type="entry name" value="NONRIBOSOMAL PEPTIDE SYNTHETASE"/>
    <property type="match status" value="1"/>
</dbReference>
<dbReference type="Gene3D" id="3.40.50.12780">
    <property type="entry name" value="N-terminal domain of ligase-like"/>
    <property type="match status" value="1"/>
</dbReference>
<dbReference type="EMBL" id="JAPZBS010000009">
    <property type="protein sequence ID" value="KAJ5358650.1"/>
    <property type="molecule type" value="Genomic_DNA"/>
</dbReference>
<dbReference type="InterPro" id="IPR000873">
    <property type="entry name" value="AMP-dep_synth/lig_dom"/>
</dbReference>
<dbReference type="PANTHER" id="PTHR45527:SF12">
    <property type="entry name" value="NONRIBOSOMAL PEPTIDE SYNTHETASE IVOA"/>
    <property type="match status" value="1"/>
</dbReference>
<dbReference type="SMART" id="SM00823">
    <property type="entry name" value="PKS_PP"/>
    <property type="match status" value="1"/>
</dbReference>
<keyword evidence="1" id="KW-0596">Phosphopantetheine</keyword>
<reference evidence="5" key="1">
    <citation type="submission" date="2022-11" db="EMBL/GenBank/DDBJ databases">
        <authorList>
            <person name="Petersen C."/>
        </authorList>
    </citation>
    <scope>NUCLEOTIDE SEQUENCE</scope>
    <source>
        <strain evidence="5">IBT 29864</strain>
    </source>
</reference>
<dbReference type="GO" id="GO:0043041">
    <property type="term" value="P:amino acid activation for nonribosomal peptide biosynthetic process"/>
    <property type="evidence" value="ECO:0007669"/>
    <property type="project" value="TreeGrafter"/>
</dbReference>
<feature type="domain" description="Carrier" evidence="4">
    <location>
        <begin position="577"/>
        <end position="653"/>
    </location>
</feature>
<dbReference type="SMART" id="SM01294">
    <property type="entry name" value="PKS_PP_betabranch"/>
    <property type="match status" value="1"/>
</dbReference>
<dbReference type="Gene3D" id="3.30.300.30">
    <property type="match status" value="1"/>
</dbReference>
<dbReference type="Gene3D" id="3.30.559.10">
    <property type="entry name" value="Chloramphenicol acetyltransferase-like domain"/>
    <property type="match status" value="1"/>
</dbReference>
<dbReference type="InterPro" id="IPR036736">
    <property type="entry name" value="ACP-like_sf"/>
</dbReference>
<dbReference type="InterPro" id="IPR001242">
    <property type="entry name" value="Condensation_dom"/>
</dbReference>
<gene>
    <name evidence="5" type="ORF">N7496_011063</name>
</gene>
<dbReference type="InterPro" id="IPR020806">
    <property type="entry name" value="PKS_PP-bd"/>
</dbReference>
<evidence type="ECO:0000256" key="1">
    <source>
        <dbReference type="ARBA" id="ARBA00022450"/>
    </source>
</evidence>
<dbReference type="PROSITE" id="PS00455">
    <property type="entry name" value="AMP_BINDING"/>
    <property type="match status" value="1"/>
</dbReference>
<dbReference type="SUPFAM" id="SSF52777">
    <property type="entry name" value="CoA-dependent acyltransferases"/>
    <property type="match status" value="2"/>
</dbReference>
<protein>
    <recommendedName>
        <fullName evidence="4">Carrier domain-containing protein</fullName>
    </recommendedName>
</protein>
<dbReference type="Gene3D" id="3.30.559.30">
    <property type="entry name" value="Nonribosomal peptide synthetase, condensation domain"/>
    <property type="match status" value="1"/>
</dbReference>
<dbReference type="InterPro" id="IPR009081">
    <property type="entry name" value="PP-bd_ACP"/>
</dbReference>
<keyword evidence="3" id="KW-0436">Ligase</keyword>
<dbReference type="InterPro" id="IPR042099">
    <property type="entry name" value="ANL_N_sf"/>
</dbReference>
<keyword evidence="6" id="KW-1185">Reference proteome</keyword>
<dbReference type="GO" id="GO:0044550">
    <property type="term" value="P:secondary metabolite biosynthetic process"/>
    <property type="evidence" value="ECO:0007669"/>
    <property type="project" value="TreeGrafter"/>
</dbReference>
<evidence type="ECO:0000256" key="3">
    <source>
        <dbReference type="ARBA" id="ARBA00022598"/>
    </source>
</evidence>